<sequence length="178" mass="20589">MDLPLSEKDLILAASNFSSMITEVKSLVKKLENNMEHHMEYLKKTDNARLKADKVFHEHMELWTGDLKAKLKEFEFYGRATTLRTFFYLNDYLGTLRQPVTKMIDRYKMPVHNIILPTYDEDELPRARYDPGTISERKCIMPHHRIIAQVGVAYCSNIAPCSNCLTTSHGATSRSFPM</sequence>
<organism evidence="1 2">
    <name type="scientific">Habropoda laboriosa</name>
    <dbReference type="NCBI Taxonomy" id="597456"/>
    <lineage>
        <taxon>Eukaryota</taxon>
        <taxon>Metazoa</taxon>
        <taxon>Ecdysozoa</taxon>
        <taxon>Arthropoda</taxon>
        <taxon>Hexapoda</taxon>
        <taxon>Insecta</taxon>
        <taxon>Pterygota</taxon>
        <taxon>Neoptera</taxon>
        <taxon>Endopterygota</taxon>
        <taxon>Hymenoptera</taxon>
        <taxon>Apocrita</taxon>
        <taxon>Aculeata</taxon>
        <taxon>Apoidea</taxon>
        <taxon>Anthophila</taxon>
        <taxon>Apidae</taxon>
        <taxon>Habropoda</taxon>
    </lineage>
</organism>
<name>A0A0L7REI8_9HYME</name>
<evidence type="ECO:0000313" key="1">
    <source>
        <dbReference type="EMBL" id="KOC69156.1"/>
    </source>
</evidence>
<dbReference type="Proteomes" id="UP000053825">
    <property type="component" value="Unassembled WGS sequence"/>
</dbReference>
<proteinExistence type="predicted"/>
<dbReference type="AlphaFoldDB" id="A0A0L7REI8"/>
<protein>
    <submittedName>
        <fullName evidence="1">Uncharacterized protein</fullName>
    </submittedName>
</protein>
<gene>
    <name evidence="1" type="ORF">WH47_07607</name>
</gene>
<accession>A0A0L7REI8</accession>
<dbReference type="EMBL" id="KQ414612">
    <property type="protein sequence ID" value="KOC69156.1"/>
    <property type="molecule type" value="Genomic_DNA"/>
</dbReference>
<evidence type="ECO:0000313" key="2">
    <source>
        <dbReference type="Proteomes" id="UP000053825"/>
    </source>
</evidence>
<keyword evidence="2" id="KW-1185">Reference proteome</keyword>
<reference evidence="1 2" key="1">
    <citation type="submission" date="2015-07" db="EMBL/GenBank/DDBJ databases">
        <title>The genome of Habropoda laboriosa.</title>
        <authorList>
            <person name="Pan H."/>
            <person name="Kapheim K."/>
        </authorList>
    </citation>
    <scope>NUCLEOTIDE SEQUENCE [LARGE SCALE GENOMIC DNA]</scope>
    <source>
        <strain evidence="1">0110345459</strain>
    </source>
</reference>